<proteinExistence type="predicted"/>
<keyword evidence="6" id="KW-1185">Reference proteome</keyword>
<dbReference type="InterPro" id="IPR007657">
    <property type="entry name" value="Glycosyltransferase_61"/>
</dbReference>
<name>A0ABV6DMN8_9BACL</name>
<keyword evidence="2" id="KW-0808">Transferase</keyword>
<dbReference type="PANTHER" id="PTHR20961">
    <property type="entry name" value="GLYCOSYLTRANSFERASE"/>
    <property type="match status" value="1"/>
</dbReference>
<protein>
    <submittedName>
        <fullName evidence="5">DUF563 domain-containing protein</fullName>
    </submittedName>
</protein>
<organism evidence="5 6">
    <name type="scientific">Paenibacillus chartarius</name>
    <dbReference type="NCBI Taxonomy" id="747481"/>
    <lineage>
        <taxon>Bacteria</taxon>
        <taxon>Bacillati</taxon>
        <taxon>Bacillota</taxon>
        <taxon>Bacilli</taxon>
        <taxon>Bacillales</taxon>
        <taxon>Paenibacillaceae</taxon>
        <taxon>Paenibacillus</taxon>
    </lineage>
</organism>
<evidence type="ECO:0000313" key="5">
    <source>
        <dbReference type="EMBL" id="MFC0213915.1"/>
    </source>
</evidence>
<dbReference type="Pfam" id="PF04577">
    <property type="entry name" value="Glyco_transf_61"/>
    <property type="match status" value="1"/>
</dbReference>
<evidence type="ECO:0000313" key="6">
    <source>
        <dbReference type="Proteomes" id="UP001589776"/>
    </source>
</evidence>
<dbReference type="EMBL" id="JBHLWN010000067">
    <property type="protein sequence ID" value="MFC0213915.1"/>
    <property type="molecule type" value="Genomic_DNA"/>
</dbReference>
<sequence>MSRPLGYCTVQEWVHSSRSKYPENMTMDLNLAAHCRLSPSKGLYQPVFTEMAYREPNPFVSIVAEGRVWGRSGAVLTPNVHLLYDASTYHDFDPRQHEVFHAWTPLQMDRFHGTAAVITCWDPQNYFHWLYDIIARFELLRKSGVRVDQYILNGTKHRFLDEVLRLLKIEESKVVYTDDQFYWSASQLAIPSLPNRVGYSEWTVDFLRKKLLPYASKDFRRSKSIYISRGDAAYRRIANEHEVIGVLQRFGFEVYTLGALTLKEQIQLFASAEMIVAPHGAGLANLTFAQPGTKVIELFAETFVSPLYWVLSHHCKLDYYTLVSKAYNPQGYAGFHDSLVDINELCCLLLKIRMQP</sequence>
<comment type="caution">
    <text evidence="5">The sequence shown here is derived from an EMBL/GenBank/DDBJ whole genome shotgun (WGS) entry which is preliminary data.</text>
</comment>
<evidence type="ECO:0000256" key="3">
    <source>
        <dbReference type="ARBA" id="ARBA00023180"/>
    </source>
</evidence>
<gene>
    <name evidence="5" type="ORF">ACFFK0_15900</name>
</gene>
<dbReference type="InterPro" id="IPR049625">
    <property type="entry name" value="Glyco_transf_61_cat"/>
</dbReference>
<reference evidence="5 6" key="1">
    <citation type="submission" date="2024-09" db="EMBL/GenBank/DDBJ databases">
        <authorList>
            <person name="Sun Q."/>
            <person name="Mori K."/>
        </authorList>
    </citation>
    <scope>NUCLEOTIDE SEQUENCE [LARGE SCALE GENOMIC DNA]</scope>
    <source>
        <strain evidence="5 6">CCM 7759</strain>
    </source>
</reference>
<dbReference type="RefSeq" id="WP_377471247.1">
    <property type="nucleotide sequence ID" value="NZ_JBHLWN010000067.1"/>
</dbReference>
<dbReference type="Proteomes" id="UP001589776">
    <property type="component" value="Unassembled WGS sequence"/>
</dbReference>
<keyword evidence="3" id="KW-0325">Glycoprotein</keyword>
<evidence type="ECO:0000256" key="2">
    <source>
        <dbReference type="ARBA" id="ARBA00022679"/>
    </source>
</evidence>
<evidence type="ECO:0000256" key="1">
    <source>
        <dbReference type="ARBA" id="ARBA00022676"/>
    </source>
</evidence>
<keyword evidence="1" id="KW-0328">Glycosyltransferase</keyword>
<feature type="domain" description="Glycosyltransferase 61 catalytic" evidence="4">
    <location>
        <begin position="126"/>
        <end position="296"/>
    </location>
</feature>
<accession>A0ABV6DMN8</accession>
<evidence type="ECO:0000259" key="4">
    <source>
        <dbReference type="Pfam" id="PF04577"/>
    </source>
</evidence>